<sequence>MTTSMKQLASDVNGDRMTERRGIRARATHQGRGGAHLLGLREEREGVGCEGERQALQPRPGNKYDGAAAGPWTGCDCEVEKDAATDVTCDDALVAELGVSTWSRTYASAQVSAYYAPLTAAEFRLGEQRGWGLALSHAAACARVFDGGERDDVNPMENKRHQVPER</sequence>
<reference evidence="1" key="2">
    <citation type="journal article" date="2022" name="New Phytol.">
        <title>Evolutionary transition to the ectomycorrhizal habit in the genomes of a hyperdiverse lineage of mushroom-forming fungi.</title>
        <authorList>
            <person name="Looney B."/>
            <person name="Miyauchi S."/>
            <person name="Morin E."/>
            <person name="Drula E."/>
            <person name="Courty P.E."/>
            <person name="Kohler A."/>
            <person name="Kuo A."/>
            <person name="LaButti K."/>
            <person name="Pangilinan J."/>
            <person name="Lipzen A."/>
            <person name="Riley R."/>
            <person name="Andreopoulos W."/>
            <person name="He G."/>
            <person name="Johnson J."/>
            <person name="Nolan M."/>
            <person name="Tritt A."/>
            <person name="Barry K.W."/>
            <person name="Grigoriev I.V."/>
            <person name="Nagy L.G."/>
            <person name="Hibbett D."/>
            <person name="Henrissat B."/>
            <person name="Matheny P.B."/>
            <person name="Labbe J."/>
            <person name="Martin F.M."/>
        </authorList>
    </citation>
    <scope>NUCLEOTIDE SEQUENCE</scope>
    <source>
        <strain evidence="1">HHB10654</strain>
    </source>
</reference>
<gene>
    <name evidence="1" type="ORF">BV25DRAFT_1843197</name>
</gene>
<accession>A0ACB8SFV8</accession>
<protein>
    <submittedName>
        <fullName evidence="1">Uncharacterized protein</fullName>
    </submittedName>
</protein>
<evidence type="ECO:0000313" key="1">
    <source>
        <dbReference type="EMBL" id="KAI0055092.1"/>
    </source>
</evidence>
<proteinExistence type="predicted"/>
<dbReference type="Proteomes" id="UP000814140">
    <property type="component" value="Unassembled WGS sequence"/>
</dbReference>
<keyword evidence="2" id="KW-1185">Reference proteome</keyword>
<reference evidence="1" key="1">
    <citation type="submission" date="2021-03" db="EMBL/GenBank/DDBJ databases">
        <authorList>
            <consortium name="DOE Joint Genome Institute"/>
            <person name="Ahrendt S."/>
            <person name="Looney B.P."/>
            <person name="Miyauchi S."/>
            <person name="Morin E."/>
            <person name="Drula E."/>
            <person name="Courty P.E."/>
            <person name="Chicoki N."/>
            <person name="Fauchery L."/>
            <person name="Kohler A."/>
            <person name="Kuo A."/>
            <person name="Labutti K."/>
            <person name="Pangilinan J."/>
            <person name="Lipzen A."/>
            <person name="Riley R."/>
            <person name="Andreopoulos W."/>
            <person name="He G."/>
            <person name="Johnson J."/>
            <person name="Barry K.W."/>
            <person name="Grigoriev I.V."/>
            <person name="Nagy L."/>
            <person name="Hibbett D."/>
            <person name="Henrissat B."/>
            <person name="Matheny P.B."/>
            <person name="Labbe J."/>
            <person name="Martin F."/>
        </authorList>
    </citation>
    <scope>NUCLEOTIDE SEQUENCE</scope>
    <source>
        <strain evidence="1">HHB10654</strain>
    </source>
</reference>
<name>A0ACB8SFV8_9AGAM</name>
<organism evidence="1 2">
    <name type="scientific">Artomyces pyxidatus</name>
    <dbReference type="NCBI Taxonomy" id="48021"/>
    <lineage>
        <taxon>Eukaryota</taxon>
        <taxon>Fungi</taxon>
        <taxon>Dikarya</taxon>
        <taxon>Basidiomycota</taxon>
        <taxon>Agaricomycotina</taxon>
        <taxon>Agaricomycetes</taxon>
        <taxon>Russulales</taxon>
        <taxon>Auriscalpiaceae</taxon>
        <taxon>Artomyces</taxon>
    </lineage>
</organism>
<comment type="caution">
    <text evidence="1">The sequence shown here is derived from an EMBL/GenBank/DDBJ whole genome shotgun (WGS) entry which is preliminary data.</text>
</comment>
<evidence type="ECO:0000313" key="2">
    <source>
        <dbReference type="Proteomes" id="UP000814140"/>
    </source>
</evidence>
<dbReference type="EMBL" id="MU277312">
    <property type="protein sequence ID" value="KAI0055092.1"/>
    <property type="molecule type" value="Genomic_DNA"/>
</dbReference>